<keyword evidence="4 6" id="KW-1133">Transmembrane helix</keyword>
<sequence>MIICSIFEQLLNHIYLSIVSIVITIHLITFLVDFVELSHSSEIGLQGTFICITGLLMIRWINLGHLPLNDLFESLIFLSWSLSILHICIYYFKKNHLISTITELGIILTQVFSSSNFLTDQYKVALVPALQSHWLMMHVSMILFGYAALISGSLLSIALLVITFQQNMRRFFCKSLRYITLYFGEIKKKNINDKFFKKYLFFSVRNYYRYQLIQLLDFWSYRVIRFGFILLNIGIISGSVWANEAWGSYWNWDPKETWCFITWSIFTIYLHIQTNTNWRGPISSIVALMGFVIIWICYFGVNLLEIGMHSYGSF</sequence>
<organism evidence="8">
    <name type="scientific">Phoradendron leucarpum</name>
    <name type="common">American mistletoe</name>
    <name type="synonym">Phoradendron serotinum</name>
    <dbReference type="NCBI Taxonomy" id="3970"/>
    <lineage>
        <taxon>Eukaryota</taxon>
        <taxon>Viridiplantae</taxon>
        <taxon>Streptophyta</taxon>
        <taxon>Embryophyta</taxon>
        <taxon>Tracheophyta</taxon>
        <taxon>Spermatophyta</taxon>
        <taxon>Magnoliopsida</taxon>
        <taxon>eudicotyledons</taxon>
        <taxon>Gunneridae</taxon>
        <taxon>Pentapetalae</taxon>
        <taxon>Santalales</taxon>
        <taxon>Viscaceae</taxon>
        <taxon>Phoradendron</taxon>
    </lineage>
</organism>
<feature type="transmembrane region" description="Helical" evidence="6">
    <location>
        <begin position="223"/>
        <end position="243"/>
    </location>
</feature>
<feature type="transmembrane region" description="Helical" evidence="6">
    <location>
        <begin position="74"/>
        <end position="92"/>
    </location>
</feature>
<dbReference type="GO" id="GO:0020037">
    <property type="term" value="F:heme binding"/>
    <property type="evidence" value="ECO:0007669"/>
    <property type="project" value="InterPro"/>
</dbReference>
<feature type="transmembrane region" description="Helical" evidence="6">
    <location>
        <begin position="255"/>
        <end position="272"/>
    </location>
</feature>
<feature type="transmembrane region" description="Helical" evidence="6">
    <location>
        <begin position="14"/>
        <end position="32"/>
    </location>
</feature>
<keyword evidence="8" id="KW-0150">Chloroplast</keyword>
<evidence type="ECO:0000256" key="2">
    <source>
        <dbReference type="ARBA" id="ARBA00022692"/>
    </source>
</evidence>
<accession>D3WCJ8</accession>
<evidence type="ECO:0000256" key="5">
    <source>
        <dbReference type="ARBA" id="ARBA00023136"/>
    </source>
</evidence>
<evidence type="ECO:0000256" key="1">
    <source>
        <dbReference type="ARBA" id="ARBA00004141"/>
    </source>
</evidence>
<dbReference type="Pfam" id="PF01578">
    <property type="entry name" value="Cytochrom_C_asm"/>
    <property type="match status" value="1"/>
</dbReference>
<evidence type="ECO:0000256" key="6">
    <source>
        <dbReference type="SAM" id="Phobius"/>
    </source>
</evidence>
<keyword evidence="8" id="KW-0934">Plastid</keyword>
<keyword evidence="5 6" id="KW-0472">Membrane</keyword>
<evidence type="ECO:0000256" key="3">
    <source>
        <dbReference type="ARBA" id="ARBA00022748"/>
    </source>
</evidence>
<dbReference type="AlphaFoldDB" id="D3WCJ8"/>
<dbReference type="PANTHER" id="PTHR30071:SF1">
    <property type="entry name" value="CYTOCHROME B_B6 PROTEIN-RELATED"/>
    <property type="match status" value="1"/>
</dbReference>
<dbReference type="InterPro" id="IPR017562">
    <property type="entry name" value="Cyt_c_biogenesis_CcsA"/>
</dbReference>
<dbReference type="PANTHER" id="PTHR30071">
    <property type="entry name" value="HEME EXPORTER PROTEIN C"/>
    <property type="match status" value="1"/>
</dbReference>
<evidence type="ECO:0000259" key="7">
    <source>
        <dbReference type="Pfam" id="PF01578"/>
    </source>
</evidence>
<comment type="subcellular location">
    <subcellularLocation>
        <location evidence="1">Membrane</location>
        <topology evidence="1">Multi-pass membrane protein</topology>
    </subcellularLocation>
</comment>
<dbReference type="GO" id="GO:0005886">
    <property type="term" value="C:plasma membrane"/>
    <property type="evidence" value="ECO:0007669"/>
    <property type="project" value="TreeGrafter"/>
</dbReference>
<evidence type="ECO:0000256" key="4">
    <source>
        <dbReference type="ARBA" id="ARBA00022989"/>
    </source>
</evidence>
<feature type="transmembrane region" description="Helical" evidence="6">
    <location>
        <begin position="44"/>
        <end position="62"/>
    </location>
</feature>
<dbReference type="InterPro" id="IPR002541">
    <property type="entry name" value="Cyt_c_assembly"/>
</dbReference>
<name>D3WCJ8_PHOLC</name>
<dbReference type="EMBL" id="GQ997720">
    <property type="protein sequence ID" value="ADD30959.1"/>
    <property type="molecule type" value="Genomic_DNA"/>
</dbReference>
<feature type="transmembrane region" description="Helical" evidence="6">
    <location>
        <begin position="284"/>
        <end position="304"/>
    </location>
</feature>
<evidence type="ECO:0000313" key="8">
    <source>
        <dbReference type="EMBL" id="ADD30959.1"/>
    </source>
</evidence>
<dbReference type="GO" id="GO:0017004">
    <property type="term" value="P:cytochrome complex assembly"/>
    <property type="evidence" value="ECO:0007669"/>
    <property type="project" value="UniProtKB-KW"/>
</dbReference>
<geneLocation type="chloroplast" evidence="8"/>
<gene>
    <name evidence="8" type="primary">ccsA</name>
</gene>
<feature type="transmembrane region" description="Helical" evidence="6">
    <location>
        <begin position="138"/>
        <end position="162"/>
    </location>
</feature>
<feature type="domain" description="Cytochrome c assembly protein" evidence="7">
    <location>
        <begin position="70"/>
        <end position="309"/>
    </location>
</feature>
<protein>
    <submittedName>
        <fullName evidence="8">Cytochrome c heme attachment protein</fullName>
    </submittedName>
</protein>
<reference evidence="8" key="1">
    <citation type="journal article" date="2010" name="Proc. Natl. Acad. Sci. U.S.A.">
        <title>Phylogenetic analysis of 83 plastid genes further resolves the early diversification of eudicots.</title>
        <authorList>
            <person name="Moore M.J."/>
            <person name="Soltis P.S."/>
            <person name="Bell C.D."/>
            <person name="Burleigh J.G."/>
            <person name="Soltis D.E."/>
        </authorList>
    </citation>
    <scope>NUCLEOTIDE SEQUENCE</scope>
</reference>
<proteinExistence type="predicted"/>
<dbReference type="InterPro" id="IPR045062">
    <property type="entry name" value="Cyt_c_biogenesis_CcsA/CcmC"/>
</dbReference>
<dbReference type="NCBIfam" id="TIGR03144">
    <property type="entry name" value="cytochr_II_ccsB"/>
    <property type="match status" value="1"/>
</dbReference>
<keyword evidence="2 6" id="KW-0812">Transmembrane</keyword>
<keyword evidence="3" id="KW-0201">Cytochrome c-type biogenesis</keyword>